<dbReference type="AlphaFoldDB" id="A0A1E7FUB3"/>
<reference evidence="1 2" key="1">
    <citation type="submission" date="2016-09" db="EMBL/GenBank/DDBJ databases">
        <title>Extensive genetic diversity and differential bi-allelic expression allows diatom success in the polar Southern Ocean.</title>
        <authorList>
            <consortium name="DOE Joint Genome Institute"/>
            <person name="Mock T."/>
            <person name="Otillar R.P."/>
            <person name="Strauss J."/>
            <person name="Dupont C."/>
            <person name="Frickenhaus S."/>
            <person name="Maumus F."/>
            <person name="Mcmullan M."/>
            <person name="Sanges R."/>
            <person name="Schmutz J."/>
            <person name="Toseland A."/>
            <person name="Valas R."/>
            <person name="Veluchamy A."/>
            <person name="Ward B.J."/>
            <person name="Allen A."/>
            <person name="Barry K."/>
            <person name="Falciatore A."/>
            <person name="Ferrante M."/>
            <person name="Fortunato A.E."/>
            <person name="Gloeckner G."/>
            <person name="Gruber A."/>
            <person name="Hipkin R."/>
            <person name="Janech M."/>
            <person name="Kroth P."/>
            <person name="Leese F."/>
            <person name="Lindquist E."/>
            <person name="Lyon B.R."/>
            <person name="Martin J."/>
            <person name="Mayer C."/>
            <person name="Parker M."/>
            <person name="Quesneville H."/>
            <person name="Raymond J."/>
            <person name="Uhlig C."/>
            <person name="Valentin K.U."/>
            <person name="Worden A.Z."/>
            <person name="Armbrust E.V."/>
            <person name="Bowler C."/>
            <person name="Green B."/>
            <person name="Moulton V."/>
            <person name="Van Oosterhout C."/>
            <person name="Grigoriev I."/>
        </authorList>
    </citation>
    <scope>NUCLEOTIDE SEQUENCE [LARGE SCALE GENOMIC DNA]</scope>
    <source>
        <strain evidence="1 2">CCMP1102</strain>
    </source>
</reference>
<keyword evidence="2" id="KW-1185">Reference proteome</keyword>
<dbReference type="Proteomes" id="UP000095751">
    <property type="component" value="Unassembled WGS sequence"/>
</dbReference>
<evidence type="ECO:0000313" key="2">
    <source>
        <dbReference type="Proteomes" id="UP000095751"/>
    </source>
</evidence>
<proteinExistence type="predicted"/>
<name>A0A1E7FUB3_9STRA</name>
<evidence type="ECO:0000313" key="1">
    <source>
        <dbReference type="EMBL" id="OEU21751.1"/>
    </source>
</evidence>
<dbReference type="InParanoid" id="A0A1E7FUB3"/>
<dbReference type="EMBL" id="KV784353">
    <property type="protein sequence ID" value="OEU21751.1"/>
    <property type="molecule type" value="Genomic_DNA"/>
</dbReference>
<protein>
    <submittedName>
        <fullName evidence="1">Uncharacterized protein</fullName>
    </submittedName>
</protein>
<sequence>MVMRTRDPNVLVAVGKTTYFSASSASGRSPDGTQYHFLPSLSPSQHGTDADIHFSGPRQSSCIFETLVFPYNVTSDSDSSLDSSSNFYVVLREAPDNNEDYRYQWEFETHYLKNFKWKWEWLEIGWQFHGKAVLPLGDWDVLQCDTMEFSTSGSGGTYSGGTLVLQNATVGAFLDEGFVVEELKVYSPCSGTGGSCRILNNVIFCQEFGWPAKEIWEILPGSGTTTATPGATEIGKATADIILAETTTATRTNPATICATATAA</sequence>
<organism evidence="1 2">
    <name type="scientific">Fragilariopsis cylindrus CCMP1102</name>
    <dbReference type="NCBI Taxonomy" id="635003"/>
    <lineage>
        <taxon>Eukaryota</taxon>
        <taxon>Sar</taxon>
        <taxon>Stramenopiles</taxon>
        <taxon>Ochrophyta</taxon>
        <taxon>Bacillariophyta</taxon>
        <taxon>Bacillariophyceae</taxon>
        <taxon>Bacillariophycidae</taxon>
        <taxon>Bacillariales</taxon>
        <taxon>Bacillariaceae</taxon>
        <taxon>Fragilariopsis</taxon>
    </lineage>
</organism>
<gene>
    <name evidence="1" type="ORF">FRACYDRAFT_231897</name>
</gene>
<dbReference type="KEGG" id="fcy:FRACYDRAFT_231897"/>
<accession>A0A1E7FUB3</accession>